<dbReference type="RefSeq" id="XP_068138354.1">
    <property type="nucleotide sequence ID" value="XM_068282253.1"/>
</dbReference>
<evidence type="ECO:0000313" key="1">
    <source>
        <dbReference type="EMBL" id="AOW02535.1"/>
    </source>
</evidence>
<dbReference type="Proteomes" id="UP000182444">
    <property type="component" value="Chromosome 1C"/>
</dbReference>
<dbReference type="EMBL" id="CP017555">
    <property type="protein sequence ID" value="AOW02535.1"/>
    <property type="molecule type" value="Genomic_DNA"/>
</dbReference>
<gene>
    <name evidence="1" type="ORF">YALI1_C11843g</name>
</gene>
<proteinExistence type="predicted"/>
<protein>
    <submittedName>
        <fullName evidence="1">Uncharacterized protein</fullName>
    </submittedName>
</protein>
<dbReference type="VEuPathDB" id="FungiDB:YALI1_C11843g"/>
<accession>A0A1D8NA79</accession>
<reference evidence="1 2" key="1">
    <citation type="journal article" date="2016" name="PLoS ONE">
        <title>Sequence Assembly of Yarrowia lipolytica Strain W29/CLIB89 Shows Transposable Element Diversity.</title>
        <authorList>
            <person name="Magnan C."/>
            <person name="Yu J."/>
            <person name="Chang I."/>
            <person name="Jahn E."/>
            <person name="Kanomata Y."/>
            <person name="Wu J."/>
            <person name="Zeller M."/>
            <person name="Oakes M."/>
            <person name="Baldi P."/>
            <person name="Sandmeyer S."/>
        </authorList>
    </citation>
    <scope>NUCLEOTIDE SEQUENCE [LARGE SCALE GENOMIC DNA]</scope>
    <source>
        <strain evidence="2">CLIB89(W29)</strain>
    </source>
</reference>
<sequence>MVPGLHEVSNCSRTNYMAGAIVFQRHLIVMERYNSATPTLGRMWSFRCRSLRFTEHYQLIAITWPGLTAVCAAHTVRCFHQCSSVFSPMAST</sequence>
<dbReference type="AlphaFoldDB" id="A0A1D8NA79"/>
<evidence type="ECO:0000313" key="2">
    <source>
        <dbReference type="Proteomes" id="UP000182444"/>
    </source>
</evidence>
<dbReference type="GeneID" id="94582891"/>
<name>A0A1D8NA79_YARLL</name>
<organism evidence="1 2">
    <name type="scientific">Yarrowia lipolytica</name>
    <name type="common">Candida lipolytica</name>
    <dbReference type="NCBI Taxonomy" id="4952"/>
    <lineage>
        <taxon>Eukaryota</taxon>
        <taxon>Fungi</taxon>
        <taxon>Dikarya</taxon>
        <taxon>Ascomycota</taxon>
        <taxon>Saccharomycotina</taxon>
        <taxon>Dipodascomycetes</taxon>
        <taxon>Dipodascales</taxon>
        <taxon>Dipodascales incertae sedis</taxon>
        <taxon>Yarrowia</taxon>
    </lineage>
</organism>